<name>A0A0B6YMI0_9EUPU</name>
<sequence>DLKMVKRVSKGSPSSVYILHSTEDNKLYALKMTECLDESEAIKSYNEEMELKKLDNAHVCGYKEFFITYDKQASSVFVNI</sequence>
<dbReference type="Gene3D" id="3.30.200.20">
    <property type="entry name" value="Phosphorylase Kinase, domain 1"/>
    <property type="match status" value="1"/>
</dbReference>
<accession>A0A0B6YMI0</accession>
<dbReference type="SUPFAM" id="SSF56112">
    <property type="entry name" value="Protein kinase-like (PK-like)"/>
    <property type="match status" value="1"/>
</dbReference>
<protein>
    <recommendedName>
        <fullName evidence="2">Protein kinase domain-containing protein</fullName>
    </recommendedName>
</protein>
<evidence type="ECO:0000313" key="1">
    <source>
        <dbReference type="EMBL" id="CEK56715.1"/>
    </source>
</evidence>
<dbReference type="InterPro" id="IPR011009">
    <property type="entry name" value="Kinase-like_dom_sf"/>
</dbReference>
<dbReference type="AlphaFoldDB" id="A0A0B6YMI0"/>
<dbReference type="EMBL" id="HACG01009850">
    <property type="protein sequence ID" value="CEK56715.1"/>
    <property type="molecule type" value="Transcribed_RNA"/>
</dbReference>
<gene>
    <name evidence="1" type="primary">ORF28337</name>
</gene>
<reference evidence="1" key="1">
    <citation type="submission" date="2014-12" db="EMBL/GenBank/DDBJ databases">
        <title>Insight into the proteome of Arion vulgaris.</title>
        <authorList>
            <person name="Aradska J."/>
            <person name="Bulat T."/>
            <person name="Smidak R."/>
            <person name="Sarate P."/>
            <person name="Gangsoo J."/>
            <person name="Sialana F."/>
            <person name="Bilban M."/>
            <person name="Lubec G."/>
        </authorList>
    </citation>
    <scope>NUCLEOTIDE SEQUENCE</scope>
    <source>
        <tissue evidence="1">Skin</tissue>
    </source>
</reference>
<evidence type="ECO:0008006" key="2">
    <source>
        <dbReference type="Google" id="ProtNLM"/>
    </source>
</evidence>
<organism evidence="1">
    <name type="scientific">Arion vulgaris</name>
    <dbReference type="NCBI Taxonomy" id="1028688"/>
    <lineage>
        <taxon>Eukaryota</taxon>
        <taxon>Metazoa</taxon>
        <taxon>Spiralia</taxon>
        <taxon>Lophotrochozoa</taxon>
        <taxon>Mollusca</taxon>
        <taxon>Gastropoda</taxon>
        <taxon>Heterobranchia</taxon>
        <taxon>Euthyneura</taxon>
        <taxon>Panpulmonata</taxon>
        <taxon>Eupulmonata</taxon>
        <taxon>Stylommatophora</taxon>
        <taxon>Helicina</taxon>
        <taxon>Arionoidea</taxon>
        <taxon>Arionidae</taxon>
        <taxon>Arion</taxon>
    </lineage>
</organism>
<feature type="non-terminal residue" evidence="1">
    <location>
        <position position="1"/>
    </location>
</feature>
<proteinExistence type="predicted"/>
<feature type="non-terminal residue" evidence="1">
    <location>
        <position position="80"/>
    </location>
</feature>